<dbReference type="AlphaFoldDB" id="A0A7G6Y800"/>
<feature type="binding site" evidence="8">
    <location>
        <position position="75"/>
    </location>
    <ligand>
        <name>Mg(2+)</name>
        <dbReference type="ChEBI" id="CHEBI:18420"/>
    </ligand>
</feature>
<evidence type="ECO:0000256" key="2">
    <source>
        <dbReference type="ARBA" id="ARBA00022598"/>
    </source>
</evidence>
<feature type="binding site" description="in other chain" evidence="8">
    <location>
        <position position="337"/>
    </location>
    <ligand>
        <name>IMP</name>
        <dbReference type="ChEBI" id="CHEBI:58053"/>
        <note>ligand shared between dimeric partners</note>
    </ligand>
</feature>
<dbReference type="InterPro" id="IPR027417">
    <property type="entry name" value="P-loop_NTPase"/>
</dbReference>
<dbReference type="GO" id="GO:0005525">
    <property type="term" value="F:GTP binding"/>
    <property type="evidence" value="ECO:0007669"/>
    <property type="project" value="UniProtKB-UniRule"/>
</dbReference>
<dbReference type="RefSeq" id="WP_185277790.1">
    <property type="nucleotide sequence ID" value="NZ_CP043641.1"/>
</dbReference>
<dbReference type="PANTHER" id="PTHR11846:SF0">
    <property type="entry name" value="ADENYLOSUCCINATE SYNTHETASE"/>
    <property type="match status" value="1"/>
</dbReference>
<dbReference type="HAMAP" id="MF_00011">
    <property type="entry name" value="Adenylosucc_synth"/>
    <property type="match status" value="1"/>
</dbReference>
<organism evidence="9 10">
    <name type="scientific">Leifsonia shinshuensis</name>
    <dbReference type="NCBI Taxonomy" id="150026"/>
    <lineage>
        <taxon>Bacteria</taxon>
        <taxon>Bacillati</taxon>
        <taxon>Actinomycetota</taxon>
        <taxon>Actinomycetes</taxon>
        <taxon>Micrococcales</taxon>
        <taxon>Microbacteriaceae</taxon>
        <taxon>Leifsonia</taxon>
    </lineage>
</organism>
<accession>A0A7G6Y800</accession>
<reference evidence="10" key="1">
    <citation type="submission" date="2019-09" db="EMBL/GenBank/DDBJ databases">
        <title>Antimicrobial potential of Antarctic Bacteria.</title>
        <authorList>
            <person name="Benaud N."/>
            <person name="Edwards R.J."/>
            <person name="Ferrari B.C."/>
        </authorList>
    </citation>
    <scope>NUCLEOTIDE SEQUENCE [LARGE SCALE GENOMIC DNA]</scope>
    <source>
        <strain evidence="10">INR9</strain>
    </source>
</reference>
<evidence type="ECO:0000256" key="1">
    <source>
        <dbReference type="ARBA" id="ARBA00011738"/>
    </source>
</evidence>
<comment type="pathway">
    <text evidence="8">Purine metabolism; AMP biosynthesis via de novo pathway; AMP from IMP: step 1/2.</text>
</comment>
<comment type="similarity">
    <text evidence="8">Belongs to the adenylosuccinate synthetase family.</text>
</comment>
<evidence type="ECO:0000313" key="9">
    <source>
        <dbReference type="EMBL" id="QNE34615.1"/>
    </source>
</evidence>
<feature type="active site" description="Proton donor" evidence="8">
    <location>
        <position position="76"/>
    </location>
</feature>
<dbReference type="CDD" id="cd03108">
    <property type="entry name" value="AdSS"/>
    <property type="match status" value="1"/>
</dbReference>
<evidence type="ECO:0000256" key="6">
    <source>
        <dbReference type="ARBA" id="ARBA00022842"/>
    </source>
</evidence>
<feature type="active site" description="Proton acceptor" evidence="8">
    <location>
        <position position="48"/>
    </location>
</feature>
<gene>
    <name evidence="8" type="primary">purA</name>
    <name evidence="9" type="ORF">F1C12_05415</name>
</gene>
<proteinExistence type="inferred from homology"/>
<dbReference type="InterPro" id="IPR001114">
    <property type="entry name" value="Adenylosuccinate_synthetase"/>
</dbReference>
<feature type="binding site" description="in other chain" evidence="8">
    <location>
        <begin position="73"/>
        <end position="76"/>
    </location>
    <ligand>
        <name>IMP</name>
        <dbReference type="ChEBI" id="CHEBI:58053"/>
        <note>ligand shared between dimeric partners</note>
    </ligand>
</feature>
<dbReference type="EMBL" id="CP043641">
    <property type="protein sequence ID" value="QNE34615.1"/>
    <property type="molecule type" value="Genomic_DNA"/>
</dbReference>
<comment type="function">
    <text evidence="8">Plays an important role in the de novo pathway of purine nucleotide biosynthesis. Catalyzes the first committed step in the biosynthesis of AMP from IMP.</text>
</comment>
<evidence type="ECO:0000256" key="4">
    <source>
        <dbReference type="ARBA" id="ARBA00022741"/>
    </source>
</evidence>
<dbReference type="KEGG" id="lse:F1C12_05415"/>
<feature type="binding site" evidence="8">
    <location>
        <begin position="75"/>
        <end position="77"/>
    </location>
    <ligand>
        <name>GTP</name>
        <dbReference type="ChEBI" id="CHEBI:37565"/>
    </ligand>
</feature>
<dbReference type="GO" id="GO:0004019">
    <property type="term" value="F:adenylosuccinate synthase activity"/>
    <property type="evidence" value="ECO:0007669"/>
    <property type="project" value="UniProtKB-UniRule"/>
</dbReference>
<feature type="binding site" evidence="8">
    <location>
        <position position="48"/>
    </location>
    <ligand>
        <name>Mg(2+)</name>
        <dbReference type="ChEBI" id="CHEBI:18420"/>
    </ligand>
</feature>
<feature type="binding site" description="in other chain" evidence="8">
    <location>
        <position position="273"/>
    </location>
    <ligand>
        <name>IMP</name>
        <dbReference type="ChEBI" id="CHEBI:58053"/>
        <note>ligand shared between dimeric partners</note>
    </ligand>
</feature>
<evidence type="ECO:0000256" key="8">
    <source>
        <dbReference type="HAMAP-Rule" id="MF_00011"/>
    </source>
</evidence>
<dbReference type="Gene3D" id="3.90.170.10">
    <property type="entry name" value="Adenylosuccinate Synthetase, subunit A, domain 3"/>
    <property type="match status" value="1"/>
</dbReference>
<dbReference type="GO" id="GO:0000287">
    <property type="term" value="F:magnesium ion binding"/>
    <property type="evidence" value="ECO:0007669"/>
    <property type="project" value="UniProtKB-UniRule"/>
</dbReference>
<dbReference type="GO" id="GO:0046040">
    <property type="term" value="P:IMP metabolic process"/>
    <property type="evidence" value="ECO:0007669"/>
    <property type="project" value="TreeGrafter"/>
</dbReference>
<comment type="caution">
    <text evidence="8">Lacks conserved residue(s) required for the propagation of feature annotation.</text>
</comment>
<evidence type="ECO:0000313" key="10">
    <source>
        <dbReference type="Proteomes" id="UP000515511"/>
    </source>
</evidence>
<comment type="cofactor">
    <cofactor evidence="8">
        <name>Mg(2+)</name>
        <dbReference type="ChEBI" id="CHEBI:18420"/>
    </cofactor>
    <text evidence="8">Binds 1 Mg(2+) ion per subunit.</text>
</comment>
<dbReference type="InterPro" id="IPR042111">
    <property type="entry name" value="Adenylosuccinate_synth_dom3"/>
</dbReference>
<dbReference type="FunFam" id="3.90.170.10:FF:000001">
    <property type="entry name" value="Adenylosuccinate synthetase"/>
    <property type="match status" value="1"/>
</dbReference>
<dbReference type="Gene3D" id="3.40.440.10">
    <property type="entry name" value="Adenylosuccinate Synthetase, subunit A, domain 1"/>
    <property type="match status" value="1"/>
</dbReference>
<dbReference type="UniPathway" id="UPA00075">
    <property type="reaction ID" value="UER00335"/>
</dbReference>
<feature type="binding site" description="in other chain" evidence="8">
    <location>
        <position position="171"/>
    </location>
    <ligand>
        <name>IMP</name>
        <dbReference type="ChEBI" id="CHEBI:58053"/>
        <note>ligand shared between dimeric partners</note>
    </ligand>
</feature>
<evidence type="ECO:0000256" key="3">
    <source>
        <dbReference type="ARBA" id="ARBA00022723"/>
    </source>
</evidence>
<dbReference type="InterPro" id="IPR042110">
    <property type="entry name" value="Adenylosuccinate_synth_dom2"/>
</dbReference>
<keyword evidence="8" id="KW-0963">Cytoplasm</keyword>
<dbReference type="GO" id="GO:0005737">
    <property type="term" value="C:cytoplasm"/>
    <property type="evidence" value="ECO:0007669"/>
    <property type="project" value="UniProtKB-SubCell"/>
</dbReference>
<keyword evidence="7 8" id="KW-0342">GTP-binding</keyword>
<dbReference type="GO" id="GO:0044208">
    <property type="term" value="P:'de novo' AMP biosynthetic process"/>
    <property type="evidence" value="ECO:0007669"/>
    <property type="project" value="UniProtKB-UniRule"/>
</dbReference>
<dbReference type="Proteomes" id="UP000515511">
    <property type="component" value="Chromosome"/>
</dbReference>
<dbReference type="Pfam" id="PF00709">
    <property type="entry name" value="Adenylsucc_synt"/>
    <property type="match status" value="1"/>
</dbReference>
<feature type="binding site" evidence="8">
    <location>
        <position position="185"/>
    </location>
    <ligand>
        <name>IMP</name>
        <dbReference type="ChEBI" id="CHEBI:58053"/>
        <note>ligand shared between dimeric partners</note>
    </ligand>
</feature>
<dbReference type="PANTHER" id="PTHR11846">
    <property type="entry name" value="ADENYLOSUCCINATE SYNTHETASE"/>
    <property type="match status" value="1"/>
</dbReference>
<dbReference type="SMART" id="SM00788">
    <property type="entry name" value="Adenylsucc_synt"/>
    <property type="match status" value="1"/>
</dbReference>
<evidence type="ECO:0000256" key="5">
    <source>
        <dbReference type="ARBA" id="ARBA00022755"/>
    </source>
</evidence>
<comment type="subunit">
    <text evidence="1 8">Homodimer.</text>
</comment>
<dbReference type="Gene3D" id="1.10.300.10">
    <property type="entry name" value="Adenylosuccinate Synthetase, subunit A, domain 2"/>
    <property type="match status" value="1"/>
</dbReference>
<feature type="binding site" evidence="8">
    <location>
        <begin position="365"/>
        <end position="367"/>
    </location>
    <ligand>
        <name>GTP</name>
        <dbReference type="ChEBI" id="CHEBI:37565"/>
    </ligand>
</feature>
<feature type="binding site" description="in other chain" evidence="8">
    <location>
        <position position="258"/>
    </location>
    <ligand>
        <name>IMP</name>
        <dbReference type="ChEBI" id="CHEBI:58053"/>
        <note>ligand shared between dimeric partners</note>
    </ligand>
</feature>
<evidence type="ECO:0000256" key="7">
    <source>
        <dbReference type="ARBA" id="ARBA00023134"/>
    </source>
</evidence>
<dbReference type="InterPro" id="IPR042109">
    <property type="entry name" value="Adenylosuccinate_synth_dom1"/>
</dbReference>
<comment type="subcellular location">
    <subcellularLocation>
        <location evidence="8">Cytoplasm</location>
    </subcellularLocation>
</comment>
<keyword evidence="2 8" id="KW-0436">Ligase</keyword>
<keyword evidence="3 8" id="KW-0479">Metal-binding</keyword>
<feature type="binding site" evidence="8">
    <location>
        <position position="339"/>
    </location>
    <ligand>
        <name>GTP</name>
        <dbReference type="ChEBI" id="CHEBI:37565"/>
    </ligand>
</feature>
<dbReference type="SUPFAM" id="SSF52540">
    <property type="entry name" value="P-loop containing nucleoside triphosphate hydrolases"/>
    <property type="match status" value="1"/>
</dbReference>
<name>A0A7G6Y800_9MICO</name>
<sequence length="469" mass="51552">METVIDAQYVSAQLAQRREERLGRLRRQGLRPSSAPAATWIGDLQQGDGGKGAMTDRLAAQHGVVVRVQGGDNAGHTTVFQASDGSETVVKNHLLPSGMRHPNVIGVLANGVLINLERLASELTSFEEFAPGIGGRVFVSGRAHLILPLHRSVDDRQEAAREGTGSAIGTTRRGIGPANVCKVNRIGLRVHDLADPKLIEKRIREAVQFFDLPEYEVERNVEWVRRYRDVALTREVDSARLIEDLVATDHSVLFEGAQGPLIDLEHGIYPYVTTSPTAVHSVGSGAGFHPHQIDHRIGVLKAYQTMVGNGAFVSEDLSDLGDRLRLEGDEFGTTTGRQRRCGWLDLVQARWAIEVNRFTSVAITKLDVLDTFEKIGVCVGYERDGDTVIEFDAEHESLERCRPIFRYFDGWLQPTTGTQSFEGLPVKAREFVAFVEEQLSVEVGAVTVGPRDTDMLVRTGTSIDGLVAQ</sequence>
<keyword evidence="6 8" id="KW-0460">Magnesium</keyword>
<dbReference type="EC" id="6.3.4.4" evidence="8"/>
<feature type="binding site" evidence="8">
    <location>
        <begin position="333"/>
        <end position="339"/>
    </location>
    <ligand>
        <name>substrate</name>
    </ligand>
</feature>
<comment type="catalytic activity">
    <reaction evidence="8">
        <text>IMP + L-aspartate + GTP = N(6)-(1,2-dicarboxyethyl)-AMP + GDP + phosphate + 2 H(+)</text>
        <dbReference type="Rhea" id="RHEA:15753"/>
        <dbReference type="ChEBI" id="CHEBI:15378"/>
        <dbReference type="ChEBI" id="CHEBI:29991"/>
        <dbReference type="ChEBI" id="CHEBI:37565"/>
        <dbReference type="ChEBI" id="CHEBI:43474"/>
        <dbReference type="ChEBI" id="CHEBI:57567"/>
        <dbReference type="ChEBI" id="CHEBI:58053"/>
        <dbReference type="ChEBI" id="CHEBI:58189"/>
        <dbReference type="EC" id="6.3.4.4"/>
    </reaction>
</comment>
<feature type="binding site" evidence="8">
    <location>
        <begin position="447"/>
        <end position="449"/>
    </location>
    <ligand>
        <name>GTP</name>
        <dbReference type="ChEBI" id="CHEBI:37565"/>
    </ligand>
</feature>
<dbReference type="NCBIfam" id="NF002223">
    <property type="entry name" value="PRK01117.1"/>
    <property type="match status" value="1"/>
</dbReference>
<protein>
    <recommendedName>
        <fullName evidence="8">Adenylosuccinate synthetase</fullName>
        <shortName evidence="8">AMPSase</shortName>
        <shortName evidence="8">AdSS</shortName>
        <ecNumber evidence="8">6.3.4.4</ecNumber>
    </recommendedName>
    <alternativeName>
        <fullName evidence="8">IMP--aspartate ligase</fullName>
    </alternativeName>
</protein>
<keyword evidence="4 8" id="KW-0547">Nucleotide-binding</keyword>
<keyword evidence="5 8" id="KW-0658">Purine biosynthesis</keyword>